<sequence>MKSIPLQYESLKAVLIHMDANIRFKISQQLPTIRITEKLVPLRVRSLRLDEYSTTVNDTVYQLGIYREFKLGENILEQIKRENDYGGINSDLDQYGFRISPGHYVVTPGDVSFRDMNSHALQYDTIGVERYYRDELKIYEKALLLRTNSDTDGITTTEHDGNLEGNRVDLFPRHGLQMPLDTLKYRIDNLYTELLPFECRRFNLKPPYVCYIQLTIQTGKSKQVQRFPYKIKLYEAMKSLNTLLFGGRRSLILAERFHLPISSIILRLPIGFKVGTRQLRDFFQNDRFDILPSILDSSFFPLDLISIYVMNPNDVQHPIVSSAKTLIIFGFGTDVDERTAIRNCSNQQVVVRSIWFTITVEQMFGNVQYCLENRSIQTCYSYSINDEKTAKELFRLIKTRIDNTKRTKRCVSIKTTDRRRLEVFYIPTKNMQNEKQVEHMGNSKWILKIRTVRF</sequence>
<organism evidence="1 2">
    <name type="scientific">Caenorhabditis remanei</name>
    <name type="common">Caenorhabditis vulgaris</name>
    <dbReference type="NCBI Taxonomy" id="31234"/>
    <lineage>
        <taxon>Eukaryota</taxon>
        <taxon>Metazoa</taxon>
        <taxon>Ecdysozoa</taxon>
        <taxon>Nematoda</taxon>
        <taxon>Chromadorea</taxon>
        <taxon>Rhabditida</taxon>
        <taxon>Rhabditina</taxon>
        <taxon>Rhabditomorpha</taxon>
        <taxon>Rhabditoidea</taxon>
        <taxon>Rhabditidae</taxon>
        <taxon>Peloderinae</taxon>
        <taxon>Caenorhabditis</taxon>
    </lineage>
</organism>
<dbReference type="KEGG" id="crq:GCK72_007485"/>
<protein>
    <submittedName>
        <fullName evidence="1">Uncharacterized protein</fullName>
    </submittedName>
</protein>
<dbReference type="PANTHER" id="PTHR31379:SF1">
    <property type="entry name" value="F-BOX C PROTEIN-RELATED"/>
    <property type="match status" value="1"/>
</dbReference>
<dbReference type="CTD" id="9826450"/>
<gene>
    <name evidence="1" type="ORF">GCK72_007485</name>
</gene>
<dbReference type="GeneID" id="9826450"/>
<dbReference type="AlphaFoldDB" id="A0A6A5HLG9"/>
<accession>A0A6A5HLG9</accession>
<proteinExistence type="predicted"/>
<evidence type="ECO:0000313" key="1">
    <source>
        <dbReference type="EMBL" id="KAF1767526.1"/>
    </source>
</evidence>
<dbReference type="RefSeq" id="XP_003100154.2">
    <property type="nucleotide sequence ID" value="XM_003100106.2"/>
</dbReference>
<dbReference type="PANTHER" id="PTHR31379">
    <property type="entry name" value="F-BOX C PROTEIN-RELATED-RELATED"/>
    <property type="match status" value="1"/>
</dbReference>
<dbReference type="Proteomes" id="UP000483820">
    <property type="component" value="Chromosome II"/>
</dbReference>
<dbReference type="Pfam" id="PF12078">
    <property type="entry name" value="DUF3557"/>
    <property type="match status" value="1"/>
</dbReference>
<comment type="caution">
    <text evidence="1">The sequence shown here is derived from an EMBL/GenBank/DDBJ whole genome shotgun (WGS) entry which is preliminary data.</text>
</comment>
<reference evidence="1 2" key="1">
    <citation type="submission" date="2019-12" db="EMBL/GenBank/DDBJ databases">
        <title>Chromosome-level assembly of the Caenorhabditis remanei genome.</title>
        <authorList>
            <person name="Teterina A.A."/>
            <person name="Willis J.H."/>
            <person name="Phillips P.C."/>
        </authorList>
    </citation>
    <scope>NUCLEOTIDE SEQUENCE [LARGE SCALE GENOMIC DNA]</scope>
    <source>
        <strain evidence="1 2">PX506</strain>
        <tissue evidence="1">Whole organism</tissue>
    </source>
</reference>
<evidence type="ECO:0000313" key="2">
    <source>
        <dbReference type="Proteomes" id="UP000483820"/>
    </source>
</evidence>
<name>A0A6A5HLG9_CAERE</name>
<dbReference type="EMBL" id="WUAV01000002">
    <property type="protein sequence ID" value="KAF1767526.1"/>
    <property type="molecule type" value="Genomic_DNA"/>
</dbReference>
<dbReference type="InterPro" id="IPR021942">
    <property type="entry name" value="DUF3557"/>
</dbReference>